<dbReference type="AlphaFoldDB" id="A0AAE1I751"/>
<dbReference type="EMBL" id="JAHWGI010001443">
    <property type="protein sequence ID" value="KAK3933189.1"/>
    <property type="molecule type" value="Genomic_DNA"/>
</dbReference>
<protein>
    <submittedName>
        <fullName evidence="1">Peroxisomal biogenesis factor 8</fullName>
    </submittedName>
</protein>
<keyword evidence="2" id="KW-1185">Reference proteome</keyword>
<accession>A0AAE1I751</accession>
<name>A0AAE1I751_9NEOP</name>
<sequence length="82" mass="9223">MEKLCLGFIGDGRPGAAIHSAFESVALVDSKCILSQYENNPRFHIQPRNCSSAYPTEIFLLMTLFPIIKFISNSWQKKTLTS</sequence>
<evidence type="ECO:0000313" key="2">
    <source>
        <dbReference type="Proteomes" id="UP001219518"/>
    </source>
</evidence>
<dbReference type="Proteomes" id="UP001219518">
    <property type="component" value="Unassembled WGS sequence"/>
</dbReference>
<proteinExistence type="predicted"/>
<reference evidence="1" key="1">
    <citation type="submission" date="2021-07" db="EMBL/GenBank/DDBJ databases">
        <authorList>
            <person name="Catto M.A."/>
            <person name="Jacobson A."/>
            <person name="Kennedy G."/>
            <person name="Labadie P."/>
            <person name="Hunt B.G."/>
            <person name="Srinivasan R."/>
        </authorList>
    </citation>
    <scope>NUCLEOTIDE SEQUENCE</scope>
    <source>
        <strain evidence="1">PL_HMW_Pooled</strain>
        <tissue evidence="1">Head</tissue>
    </source>
</reference>
<evidence type="ECO:0000313" key="1">
    <source>
        <dbReference type="EMBL" id="KAK3933189.1"/>
    </source>
</evidence>
<organism evidence="1 2">
    <name type="scientific">Frankliniella fusca</name>
    <dbReference type="NCBI Taxonomy" id="407009"/>
    <lineage>
        <taxon>Eukaryota</taxon>
        <taxon>Metazoa</taxon>
        <taxon>Ecdysozoa</taxon>
        <taxon>Arthropoda</taxon>
        <taxon>Hexapoda</taxon>
        <taxon>Insecta</taxon>
        <taxon>Pterygota</taxon>
        <taxon>Neoptera</taxon>
        <taxon>Paraneoptera</taxon>
        <taxon>Thysanoptera</taxon>
        <taxon>Terebrantia</taxon>
        <taxon>Thripoidea</taxon>
        <taxon>Thripidae</taxon>
        <taxon>Frankliniella</taxon>
    </lineage>
</organism>
<gene>
    <name evidence="1" type="ORF">KUF71_017450</name>
</gene>
<reference evidence="1" key="2">
    <citation type="journal article" date="2023" name="BMC Genomics">
        <title>Pest status, molecular evolution, and epigenetic factors derived from the genome assembly of Frankliniella fusca, a thysanopteran phytovirus vector.</title>
        <authorList>
            <person name="Catto M.A."/>
            <person name="Labadie P.E."/>
            <person name="Jacobson A.L."/>
            <person name="Kennedy G.G."/>
            <person name="Srinivasan R."/>
            <person name="Hunt B.G."/>
        </authorList>
    </citation>
    <scope>NUCLEOTIDE SEQUENCE</scope>
    <source>
        <strain evidence="1">PL_HMW_Pooled</strain>
    </source>
</reference>
<comment type="caution">
    <text evidence="1">The sequence shown here is derived from an EMBL/GenBank/DDBJ whole genome shotgun (WGS) entry which is preliminary data.</text>
</comment>